<dbReference type="Pfam" id="PF00078">
    <property type="entry name" value="RVT_1"/>
    <property type="match status" value="1"/>
</dbReference>
<dbReference type="SUPFAM" id="SSF56672">
    <property type="entry name" value="DNA/RNA polymerases"/>
    <property type="match status" value="1"/>
</dbReference>
<accession>A0A540LSK1</accession>
<dbReference type="Gene3D" id="3.30.70.270">
    <property type="match status" value="1"/>
</dbReference>
<dbReference type="PANTHER" id="PTHR24559:SF444">
    <property type="entry name" value="REVERSE TRANSCRIPTASE DOMAIN-CONTAINING PROTEIN"/>
    <property type="match status" value="1"/>
</dbReference>
<dbReference type="InterPro" id="IPR053134">
    <property type="entry name" value="RNA-dir_DNA_polymerase"/>
</dbReference>
<protein>
    <recommendedName>
        <fullName evidence="1">Reverse transcriptase domain-containing protein</fullName>
    </recommendedName>
</protein>
<dbReference type="Proteomes" id="UP000315295">
    <property type="component" value="Unassembled WGS sequence"/>
</dbReference>
<dbReference type="InterPro" id="IPR000477">
    <property type="entry name" value="RT_dom"/>
</dbReference>
<organism evidence="2 3">
    <name type="scientific">Malus baccata</name>
    <name type="common">Siberian crab apple</name>
    <name type="synonym">Pyrus baccata</name>
    <dbReference type="NCBI Taxonomy" id="106549"/>
    <lineage>
        <taxon>Eukaryota</taxon>
        <taxon>Viridiplantae</taxon>
        <taxon>Streptophyta</taxon>
        <taxon>Embryophyta</taxon>
        <taxon>Tracheophyta</taxon>
        <taxon>Spermatophyta</taxon>
        <taxon>Magnoliopsida</taxon>
        <taxon>eudicotyledons</taxon>
        <taxon>Gunneridae</taxon>
        <taxon>Pentapetalae</taxon>
        <taxon>rosids</taxon>
        <taxon>fabids</taxon>
        <taxon>Rosales</taxon>
        <taxon>Rosaceae</taxon>
        <taxon>Amygdaloideae</taxon>
        <taxon>Maleae</taxon>
        <taxon>Malus</taxon>
    </lineage>
</organism>
<dbReference type="STRING" id="106549.A0A540LSK1"/>
<reference evidence="2 3" key="1">
    <citation type="journal article" date="2019" name="G3 (Bethesda)">
        <title>Sequencing of a Wild Apple (Malus baccata) Genome Unravels the Differences Between Cultivated and Wild Apple Species Regarding Disease Resistance and Cold Tolerance.</title>
        <authorList>
            <person name="Chen X."/>
        </authorList>
    </citation>
    <scope>NUCLEOTIDE SEQUENCE [LARGE SCALE GENOMIC DNA]</scope>
    <source>
        <strain evidence="3">cv. Shandingzi</strain>
        <tissue evidence="2">Leaves</tissue>
    </source>
</reference>
<dbReference type="PANTHER" id="PTHR24559">
    <property type="entry name" value="TRANSPOSON TY3-I GAG-POL POLYPROTEIN"/>
    <property type="match status" value="1"/>
</dbReference>
<name>A0A540LSK1_MALBA</name>
<dbReference type="InterPro" id="IPR043128">
    <property type="entry name" value="Rev_trsase/Diguanyl_cyclase"/>
</dbReference>
<evidence type="ECO:0000313" key="3">
    <source>
        <dbReference type="Proteomes" id="UP000315295"/>
    </source>
</evidence>
<sequence length="128" mass="14599">MAVEDQEKTAFITERGLYCYTVMPFGLKNAGSTYQRLVNKMFKNQIGNTMEVYIDDMVVKSRERGQHIDHLRNTFDILRRYNMRLNPAKCAFGVSSGQFLGHIVNKRGIEPNPAKVEALCNMPDPVTP</sequence>
<feature type="domain" description="Reverse transcriptase" evidence="1">
    <location>
        <begin position="4"/>
        <end position="104"/>
    </location>
</feature>
<dbReference type="EMBL" id="VIEB01000477">
    <property type="protein sequence ID" value="TQD89490.1"/>
    <property type="molecule type" value="Genomic_DNA"/>
</dbReference>
<evidence type="ECO:0000313" key="2">
    <source>
        <dbReference type="EMBL" id="TQD89490.1"/>
    </source>
</evidence>
<dbReference type="InterPro" id="IPR043502">
    <property type="entry name" value="DNA/RNA_pol_sf"/>
</dbReference>
<keyword evidence="3" id="KW-1185">Reference proteome</keyword>
<proteinExistence type="predicted"/>
<comment type="caution">
    <text evidence="2">The sequence shown here is derived from an EMBL/GenBank/DDBJ whole genome shotgun (WGS) entry which is preliminary data.</text>
</comment>
<dbReference type="AlphaFoldDB" id="A0A540LSK1"/>
<evidence type="ECO:0000259" key="1">
    <source>
        <dbReference type="Pfam" id="PF00078"/>
    </source>
</evidence>
<dbReference type="CDD" id="cd01647">
    <property type="entry name" value="RT_LTR"/>
    <property type="match status" value="1"/>
</dbReference>
<gene>
    <name evidence="2" type="ORF">C1H46_024956</name>
</gene>